<gene>
    <name evidence="4" type="ORF">GR170_20500</name>
</gene>
<dbReference type="Pfam" id="PF00072">
    <property type="entry name" value="Response_reg"/>
    <property type="match status" value="1"/>
</dbReference>
<dbReference type="InterPro" id="IPR011006">
    <property type="entry name" value="CheY-like_superfamily"/>
</dbReference>
<feature type="domain" description="Response regulatory" evidence="3">
    <location>
        <begin position="3"/>
        <end position="120"/>
    </location>
</feature>
<comment type="caution">
    <text evidence="4">The sequence shown here is derived from an EMBL/GenBank/DDBJ whole genome shotgun (WGS) entry which is preliminary data.</text>
</comment>
<protein>
    <submittedName>
        <fullName evidence="4">Response regulator</fullName>
    </submittedName>
</protein>
<sequence length="123" mass="13355">MSTILIVDDSPTVLMSMEQLLSRFGYGVMKAASAEEALRSVSGGSRPNLVITDFNMPGKNGAELIRALRAMAQHRFTPMLVLTTESQRDRREEAKAAGATGWLVKPADPVQLESVLKKLLPNG</sequence>
<organism evidence="4 5">
    <name type="scientific">Pseudooceanicola albus</name>
    <dbReference type="NCBI Taxonomy" id="2692189"/>
    <lineage>
        <taxon>Bacteria</taxon>
        <taxon>Pseudomonadati</taxon>
        <taxon>Pseudomonadota</taxon>
        <taxon>Alphaproteobacteria</taxon>
        <taxon>Rhodobacterales</taxon>
        <taxon>Paracoccaceae</taxon>
        <taxon>Pseudooceanicola</taxon>
    </lineage>
</organism>
<dbReference type="PANTHER" id="PTHR44591">
    <property type="entry name" value="STRESS RESPONSE REGULATOR PROTEIN 1"/>
    <property type="match status" value="1"/>
</dbReference>
<evidence type="ECO:0000256" key="2">
    <source>
        <dbReference type="PROSITE-ProRule" id="PRU00169"/>
    </source>
</evidence>
<feature type="modified residue" description="4-aspartylphosphate" evidence="2">
    <location>
        <position position="53"/>
    </location>
</feature>
<keyword evidence="5" id="KW-1185">Reference proteome</keyword>
<dbReference type="SMART" id="SM00448">
    <property type="entry name" value="REC"/>
    <property type="match status" value="1"/>
</dbReference>
<name>A0A6L7G7J6_9RHOB</name>
<accession>A0A6L7G7J6</accession>
<evidence type="ECO:0000313" key="5">
    <source>
        <dbReference type="Proteomes" id="UP000477911"/>
    </source>
</evidence>
<dbReference type="InterPro" id="IPR050595">
    <property type="entry name" value="Bact_response_regulator"/>
</dbReference>
<dbReference type="EMBL" id="WUMU01000024">
    <property type="protein sequence ID" value="MXN20224.1"/>
    <property type="molecule type" value="Genomic_DNA"/>
</dbReference>
<evidence type="ECO:0000259" key="3">
    <source>
        <dbReference type="PROSITE" id="PS50110"/>
    </source>
</evidence>
<evidence type="ECO:0000313" key="4">
    <source>
        <dbReference type="EMBL" id="MXN20224.1"/>
    </source>
</evidence>
<dbReference type="InterPro" id="IPR001789">
    <property type="entry name" value="Sig_transdc_resp-reg_receiver"/>
</dbReference>
<dbReference type="PANTHER" id="PTHR44591:SF25">
    <property type="entry name" value="CHEMOTAXIS TWO-COMPONENT RESPONSE REGULATOR"/>
    <property type="match status" value="1"/>
</dbReference>
<dbReference type="PROSITE" id="PS50110">
    <property type="entry name" value="RESPONSE_REGULATORY"/>
    <property type="match status" value="1"/>
</dbReference>
<evidence type="ECO:0000256" key="1">
    <source>
        <dbReference type="ARBA" id="ARBA00022553"/>
    </source>
</evidence>
<keyword evidence="1 2" id="KW-0597">Phosphoprotein</keyword>
<proteinExistence type="predicted"/>
<dbReference type="GO" id="GO:0000160">
    <property type="term" value="P:phosphorelay signal transduction system"/>
    <property type="evidence" value="ECO:0007669"/>
    <property type="project" value="InterPro"/>
</dbReference>
<dbReference type="AlphaFoldDB" id="A0A6L7G7J6"/>
<dbReference type="SUPFAM" id="SSF52172">
    <property type="entry name" value="CheY-like"/>
    <property type="match status" value="1"/>
</dbReference>
<dbReference type="Gene3D" id="3.40.50.2300">
    <property type="match status" value="1"/>
</dbReference>
<dbReference type="RefSeq" id="WP_160896346.1">
    <property type="nucleotide sequence ID" value="NZ_WUMU01000024.1"/>
</dbReference>
<dbReference type="Proteomes" id="UP000477911">
    <property type="component" value="Unassembled WGS sequence"/>
</dbReference>
<reference evidence="4 5" key="1">
    <citation type="submission" date="2019-12" db="EMBL/GenBank/DDBJ databases">
        <authorList>
            <person name="Li M."/>
        </authorList>
    </citation>
    <scope>NUCLEOTIDE SEQUENCE [LARGE SCALE GENOMIC DNA]</scope>
    <source>
        <strain evidence="4 5">GBMRC 2024</strain>
    </source>
</reference>